<name>A0A165MN45_9APHY</name>
<feature type="region of interest" description="Disordered" evidence="1">
    <location>
        <begin position="41"/>
        <end position="69"/>
    </location>
</feature>
<proteinExistence type="predicted"/>
<protein>
    <submittedName>
        <fullName evidence="2">Uncharacterized protein</fullName>
    </submittedName>
</protein>
<gene>
    <name evidence="2" type="ORF">DAEQUDRAFT_494380</name>
</gene>
<organism evidence="2 3">
    <name type="scientific">Daedalea quercina L-15889</name>
    <dbReference type="NCBI Taxonomy" id="1314783"/>
    <lineage>
        <taxon>Eukaryota</taxon>
        <taxon>Fungi</taxon>
        <taxon>Dikarya</taxon>
        <taxon>Basidiomycota</taxon>
        <taxon>Agaricomycotina</taxon>
        <taxon>Agaricomycetes</taxon>
        <taxon>Polyporales</taxon>
        <taxon>Fomitopsis</taxon>
    </lineage>
</organism>
<reference evidence="2 3" key="1">
    <citation type="journal article" date="2016" name="Mol. Biol. Evol.">
        <title>Comparative Genomics of Early-Diverging Mushroom-Forming Fungi Provides Insights into the Origins of Lignocellulose Decay Capabilities.</title>
        <authorList>
            <person name="Nagy L.G."/>
            <person name="Riley R."/>
            <person name="Tritt A."/>
            <person name="Adam C."/>
            <person name="Daum C."/>
            <person name="Floudas D."/>
            <person name="Sun H."/>
            <person name="Yadav J.S."/>
            <person name="Pangilinan J."/>
            <person name="Larsson K.H."/>
            <person name="Matsuura K."/>
            <person name="Barry K."/>
            <person name="Labutti K."/>
            <person name="Kuo R."/>
            <person name="Ohm R.A."/>
            <person name="Bhattacharya S.S."/>
            <person name="Shirouzu T."/>
            <person name="Yoshinaga Y."/>
            <person name="Martin F.M."/>
            <person name="Grigoriev I.V."/>
            <person name="Hibbett D.S."/>
        </authorList>
    </citation>
    <scope>NUCLEOTIDE SEQUENCE [LARGE SCALE GENOMIC DNA]</scope>
    <source>
        <strain evidence="2 3">L-15889</strain>
    </source>
</reference>
<dbReference type="Proteomes" id="UP000076727">
    <property type="component" value="Unassembled WGS sequence"/>
</dbReference>
<accession>A0A165MN45</accession>
<evidence type="ECO:0000256" key="1">
    <source>
        <dbReference type="SAM" id="MobiDB-lite"/>
    </source>
</evidence>
<sequence length="199" mass="21476">MMLAGGFPLKPSVRAFSMQFISETLSASMQFIHSISLSAPCTSNQSGGESAHRRRADTRNEPGDDDSISGIQQAARLGGTAWIPSPTRLTCGHKTVGIRYRALLSSRIDSSHRVGSPRARLLLTHPFQDRADLPLPILAQEPADRLNSQTSNWVPVGCHSLLCAAPPSLSLPRAALCHRCCRAAEHGPLCLGYADARLR</sequence>
<dbReference type="EMBL" id="KV429098">
    <property type="protein sequence ID" value="KZT65903.1"/>
    <property type="molecule type" value="Genomic_DNA"/>
</dbReference>
<dbReference type="AlphaFoldDB" id="A0A165MN45"/>
<evidence type="ECO:0000313" key="2">
    <source>
        <dbReference type="EMBL" id="KZT65903.1"/>
    </source>
</evidence>
<evidence type="ECO:0000313" key="3">
    <source>
        <dbReference type="Proteomes" id="UP000076727"/>
    </source>
</evidence>
<keyword evidence="3" id="KW-1185">Reference proteome</keyword>